<sequence>MNEEEITLRPVAEADLPDLERLVGDPGALGEYQWYGWSDPRRFRRELAEDGLLGEERLVLAVDAGGGFAGFVAARKAGVRNTARYWNIGAQLVPGARGRGIGTRAQLLLVEYLFAHTPVMRLEADTEVGNLAEQRALEKCSFLREGVQRATTFRDGQWRDVVRYGLLRTDPRPERPS</sequence>
<dbReference type="PANTHER" id="PTHR43792:SF8">
    <property type="entry name" value="[RIBOSOMAL PROTEIN US5]-ALANINE N-ACETYLTRANSFERASE"/>
    <property type="match status" value="1"/>
</dbReference>
<accession>A0AB39TQK7</accession>
<name>A0AB39TQK7_9ACTN</name>
<keyword evidence="1 5" id="KW-0808">Transferase</keyword>
<evidence type="ECO:0000313" key="5">
    <source>
        <dbReference type="EMBL" id="XDQ81558.1"/>
    </source>
</evidence>
<keyword evidence="2 5" id="KW-0012">Acyltransferase</keyword>
<proteinExistence type="inferred from homology"/>
<dbReference type="InterPro" id="IPR000182">
    <property type="entry name" value="GNAT_dom"/>
</dbReference>
<dbReference type="EMBL" id="CP163445">
    <property type="protein sequence ID" value="XDQ81558.1"/>
    <property type="molecule type" value="Genomic_DNA"/>
</dbReference>
<protein>
    <submittedName>
        <fullName evidence="5">GNAT family N-acetyltransferase</fullName>
        <ecNumber evidence="5">2.3.-.-</ecNumber>
    </submittedName>
</protein>
<dbReference type="Pfam" id="PF13302">
    <property type="entry name" value="Acetyltransf_3"/>
    <property type="match status" value="1"/>
</dbReference>
<evidence type="ECO:0000259" key="4">
    <source>
        <dbReference type="PROSITE" id="PS51186"/>
    </source>
</evidence>
<comment type="similarity">
    <text evidence="3">Belongs to the acetyltransferase family. RimJ subfamily.</text>
</comment>
<dbReference type="AlphaFoldDB" id="A0AB39TQK7"/>
<gene>
    <name evidence="5" type="ORF">AB2U05_25345</name>
</gene>
<evidence type="ECO:0000256" key="2">
    <source>
        <dbReference type="ARBA" id="ARBA00023315"/>
    </source>
</evidence>
<organism evidence="5">
    <name type="scientific">Streptomyces sp. Y1</name>
    <dbReference type="NCBI Taxonomy" id="3238634"/>
    <lineage>
        <taxon>Bacteria</taxon>
        <taxon>Bacillati</taxon>
        <taxon>Actinomycetota</taxon>
        <taxon>Actinomycetes</taxon>
        <taxon>Kitasatosporales</taxon>
        <taxon>Streptomycetaceae</taxon>
        <taxon>Streptomyces</taxon>
    </lineage>
</organism>
<dbReference type="RefSeq" id="WP_369184335.1">
    <property type="nucleotide sequence ID" value="NZ_CP163445.1"/>
</dbReference>
<reference evidence="5" key="1">
    <citation type="submission" date="2024-07" db="EMBL/GenBank/DDBJ databases">
        <authorList>
            <person name="Yu S.T."/>
        </authorList>
    </citation>
    <scope>NUCLEOTIDE SEQUENCE</scope>
    <source>
        <strain evidence="5">Y1</strain>
    </source>
</reference>
<dbReference type="EC" id="2.3.-.-" evidence="5"/>
<feature type="domain" description="N-acetyltransferase" evidence="4">
    <location>
        <begin position="6"/>
        <end position="169"/>
    </location>
</feature>
<dbReference type="SUPFAM" id="SSF55729">
    <property type="entry name" value="Acyl-CoA N-acyltransferases (Nat)"/>
    <property type="match status" value="1"/>
</dbReference>
<dbReference type="GO" id="GO:0016747">
    <property type="term" value="F:acyltransferase activity, transferring groups other than amino-acyl groups"/>
    <property type="evidence" value="ECO:0007669"/>
    <property type="project" value="InterPro"/>
</dbReference>
<evidence type="ECO:0000256" key="1">
    <source>
        <dbReference type="ARBA" id="ARBA00022679"/>
    </source>
</evidence>
<dbReference type="PROSITE" id="PS51186">
    <property type="entry name" value="GNAT"/>
    <property type="match status" value="1"/>
</dbReference>
<dbReference type="Gene3D" id="3.40.630.30">
    <property type="match status" value="1"/>
</dbReference>
<dbReference type="InterPro" id="IPR051531">
    <property type="entry name" value="N-acetyltransferase"/>
</dbReference>
<evidence type="ECO:0000256" key="3">
    <source>
        <dbReference type="ARBA" id="ARBA00038502"/>
    </source>
</evidence>
<dbReference type="PANTHER" id="PTHR43792">
    <property type="entry name" value="GNAT FAMILY, PUTATIVE (AFU_ORTHOLOGUE AFUA_3G00765)-RELATED-RELATED"/>
    <property type="match status" value="1"/>
</dbReference>
<dbReference type="InterPro" id="IPR016181">
    <property type="entry name" value="Acyl_CoA_acyltransferase"/>
</dbReference>